<dbReference type="InterPro" id="IPR002833">
    <property type="entry name" value="PTH2"/>
</dbReference>
<accession>A0A0C2ZZY0</accession>
<dbReference type="EMBL" id="KN822014">
    <property type="protein sequence ID" value="KIM66968.1"/>
    <property type="molecule type" value="Genomic_DNA"/>
</dbReference>
<dbReference type="Gene3D" id="3.40.1490.10">
    <property type="entry name" value="Bit1"/>
    <property type="match status" value="1"/>
</dbReference>
<comment type="catalytic activity">
    <reaction evidence="4">
        <text>an N-acyl-L-alpha-aminoacyl-tRNA + H2O = an N-acyl-L-amino acid + a tRNA + H(+)</text>
        <dbReference type="Rhea" id="RHEA:54448"/>
        <dbReference type="Rhea" id="RHEA-COMP:10123"/>
        <dbReference type="Rhea" id="RHEA-COMP:13883"/>
        <dbReference type="ChEBI" id="CHEBI:15377"/>
        <dbReference type="ChEBI" id="CHEBI:15378"/>
        <dbReference type="ChEBI" id="CHEBI:59874"/>
        <dbReference type="ChEBI" id="CHEBI:78442"/>
        <dbReference type="ChEBI" id="CHEBI:138191"/>
        <dbReference type="EC" id="3.1.1.29"/>
    </reaction>
</comment>
<comment type="similarity">
    <text evidence="3">Belongs to the PTH2 family.</text>
</comment>
<dbReference type="CDD" id="cd02430">
    <property type="entry name" value="PTH2"/>
    <property type="match status" value="1"/>
</dbReference>
<dbReference type="HOGENOM" id="CLU_073661_0_3_1"/>
<dbReference type="InterPro" id="IPR023476">
    <property type="entry name" value="Pep_tRNA_hydro_II_dom_sf"/>
</dbReference>
<evidence type="ECO:0000256" key="4">
    <source>
        <dbReference type="ARBA" id="ARBA00048707"/>
    </source>
</evidence>
<evidence type="ECO:0000256" key="2">
    <source>
        <dbReference type="ARBA" id="ARBA00022801"/>
    </source>
</evidence>
<dbReference type="GO" id="GO:0004045">
    <property type="term" value="F:peptidyl-tRNA hydrolase activity"/>
    <property type="evidence" value="ECO:0007669"/>
    <property type="project" value="UniProtKB-EC"/>
</dbReference>
<evidence type="ECO:0000256" key="3">
    <source>
        <dbReference type="ARBA" id="ARBA00038050"/>
    </source>
</evidence>
<dbReference type="AlphaFoldDB" id="A0A0C2ZZY0"/>
<keyword evidence="5" id="KW-1133">Transmembrane helix</keyword>
<keyword evidence="2" id="KW-0378">Hydrolase</keyword>
<evidence type="ECO:0000313" key="6">
    <source>
        <dbReference type="EMBL" id="KIM66968.1"/>
    </source>
</evidence>
<keyword evidence="5" id="KW-0472">Membrane</keyword>
<dbReference type="STRING" id="1036808.A0A0C2ZZY0"/>
<dbReference type="Proteomes" id="UP000053989">
    <property type="component" value="Unassembled WGS sequence"/>
</dbReference>
<gene>
    <name evidence="6" type="ORF">SCLCIDRAFT_1210426</name>
</gene>
<organism evidence="6 7">
    <name type="scientific">Scleroderma citrinum Foug A</name>
    <dbReference type="NCBI Taxonomy" id="1036808"/>
    <lineage>
        <taxon>Eukaryota</taxon>
        <taxon>Fungi</taxon>
        <taxon>Dikarya</taxon>
        <taxon>Basidiomycota</taxon>
        <taxon>Agaricomycotina</taxon>
        <taxon>Agaricomycetes</taxon>
        <taxon>Agaricomycetidae</taxon>
        <taxon>Boletales</taxon>
        <taxon>Sclerodermatineae</taxon>
        <taxon>Sclerodermataceae</taxon>
        <taxon>Scleroderma</taxon>
    </lineage>
</organism>
<dbReference type="FunCoup" id="A0A0C2ZZY0">
    <property type="interactions" value="764"/>
</dbReference>
<dbReference type="PANTHER" id="PTHR12649:SF11">
    <property type="entry name" value="PEPTIDYL-TRNA HYDROLASE 2, MITOCHONDRIAL"/>
    <property type="match status" value="1"/>
</dbReference>
<dbReference type="NCBIfam" id="TIGR00283">
    <property type="entry name" value="arch_pth2"/>
    <property type="match status" value="1"/>
</dbReference>
<keyword evidence="5" id="KW-0812">Transmembrane</keyword>
<evidence type="ECO:0000256" key="5">
    <source>
        <dbReference type="SAM" id="Phobius"/>
    </source>
</evidence>
<reference evidence="7" key="2">
    <citation type="submission" date="2015-01" db="EMBL/GenBank/DDBJ databases">
        <title>Evolutionary Origins and Diversification of the Mycorrhizal Mutualists.</title>
        <authorList>
            <consortium name="DOE Joint Genome Institute"/>
            <consortium name="Mycorrhizal Genomics Consortium"/>
            <person name="Kohler A."/>
            <person name="Kuo A."/>
            <person name="Nagy L.G."/>
            <person name="Floudas D."/>
            <person name="Copeland A."/>
            <person name="Barry K.W."/>
            <person name="Cichocki N."/>
            <person name="Veneault-Fourrey C."/>
            <person name="LaButti K."/>
            <person name="Lindquist E.A."/>
            <person name="Lipzen A."/>
            <person name="Lundell T."/>
            <person name="Morin E."/>
            <person name="Murat C."/>
            <person name="Riley R."/>
            <person name="Ohm R."/>
            <person name="Sun H."/>
            <person name="Tunlid A."/>
            <person name="Henrissat B."/>
            <person name="Grigoriev I.V."/>
            <person name="Hibbett D.S."/>
            <person name="Martin F."/>
        </authorList>
    </citation>
    <scope>NUCLEOTIDE SEQUENCE [LARGE SCALE GENOMIC DNA]</scope>
    <source>
        <strain evidence="7">Foug A</strain>
    </source>
</reference>
<dbReference type="FunFam" id="3.40.1490.10:FF:000001">
    <property type="entry name" value="Peptidyl-tRNA hydrolase 2"/>
    <property type="match status" value="1"/>
</dbReference>
<dbReference type="SUPFAM" id="SSF102462">
    <property type="entry name" value="Peptidyl-tRNA hydrolase II"/>
    <property type="match status" value="1"/>
</dbReference>
<dbReference type="OrthoDB" id="1733656at2759"/>
<dbReference type="EC" id="3.1.1.29" evidence="1"/>
<reference evidence="6 7" key="1">
    <citation type="submission" date="2014-04" db="EMBL/GenBank/DDBJ databases">
        <authorList>
            <consortium name="DOE Joint Genome Institute"/>
            <person name="Kuo A."/>
            <person name="Kohler A."/>
            <person name="Nagy L.G."/>
            <person name="Floudas D."/>
            <person name="Copeland A."/>
            <person name="Barry K.W."/>
            <person name="Cichocki N."/>
            <person name="Veneault-Fourrey C."/>
            <person name="LaButti K."/>
            <person name="Lindquist E.A."/>
            <person name="Lipzen A."/>
            <person name="Lundell T."/>
            <person name="Morin E."/>
            <person name="Murat C."/>
            <person name="Sun H."/>
            <person name="Tunlid A."/>
            <person name="Henrissat B."/>
            <person name="Grigoriev I.V."/>
            <person name="Hibbett D.S."/>
            <person name="Martin F."/>
            <person name="Nordberg H.P."/>
            <person name="Cantor M.N."/>
            <person name="Hua S.X."/>
        </authorList>
    </citation>
    <scope>NUCLEOTIDE SEQUENCE [LARGE SCALE GENOMIC DNA]</scope>
    <source>
        <strain evidence="6 7">Foug A</strain>
    </source>
</reference>
<protein>
    <recommendedName>
        <fullName evidence="1">peptidyl-tRNA hydrolase</fullName>
        <ecNumber evidence="1">3.1.1.29</ecNumber>
    </recommendedName>
</protein>
<dbReference type="NCBIfam" id="NF003314">
    <property type="entry name" value="PRK04322.1"/>
    <property type="match status" value="1"/>
</dbReference>
<dbReference type="InParanoid" id="A0A0C2ZZY0"/>
<name>A0A0C2ZZY0_9AGAM</name>
<dbReference type="PANTHER" id="PTHR12649">
    <property type="entry name" value="PEPTIDYL-TRNA HYDROLASE 2"/>
    <property type="match status" value="1"/>
</dbReference>
<dbReference type="GO" id="GO:0005829">
    <property type="term" value="C:cytosol"/>
    <property type="evidence" value="ECO:0007669"/>
    <property type="project" value="TreeGrafter"/>
</dbReference>
<dbReference type="Pfam" id="PF01981">
    <property type="entry name" value="PTH2"/>
    <property type="match status" value="1"/>
</dbReference>
<proteinExistence type="inferred from homology"/>
<feature type="transmembrane region" description="Helical" evidence="5">
    <location>
        <begin position="7"/>
        <end position="25"/>
    </location>
</feature>
<evidence type="ECO:0000313" key="7">
    <source>
        <dbReference type="Proteomes" id="UP000053989"/>
    </source>
</evidence>
<sequence>MTRTISALYYLVVAGASVGVGYWLGSRSRGNTTSPPALETNTKAQIQADEDDDDEELADGDLSAIKPQPMQQCKLVLVVRTDLKMTTGKIAAQCRHAALACYKALMKTNPKLVQHWEQTGQAKIALRGSSEDELLELEAIAKSLDLCARSILDAGRTQIAVGSRTVLGIGPAPVALVDQVTGHLKLL</sequence>
<keyword evidence="7" id="KW-1185">Reference proteome</keyword>
<evidence type="ECO:0000256" key="1">
    <source>
        <dbReference type="ARBA" id="ARBA00013260"/>
    </source>
</evidence>